<dbReference type="RefSeq" id="WP_345218463.1">
    <property type="nucleotide sequence ID" value="NZ_BAABGN010000013.1"/>
</dbReference>
<sequence length="84" mass="9221">MSPRPTATTGGDSWSFAITLAEDGDGTHLEFVQELTDPEVLPSVGPGWEYYLDRLAANLGGEPIEDVQFDDYYPAMSGYFTELV</sequence>
<dbReference type="Proteomes" id="UP001500622">
    <property type="component" value="Unassembled WGS sequence"/>
</dbReference>
<dbReference type="Gene3D" id="3.30.530.20">
    <property type="match status" value="1"/>
</dbReference>
<dbReference type="InterPro" id="IPR023393">
    <property type="entry name" value="START-like_dom_sf"/>
</dbReference>
<accession>A0ABP8LMV5</accession>
<name>A0ABP8LMV5_9MICO</name>
<protein>
    <recommendedName>
        <fullName evidence="3">Activator of Hsp90 ATPase homolog 1-like protein</fullName>
    </recommendedName>
</protein>
<dbReference type="EMBL" id="BAABGN010000013">
    <property type="protein sequence ID" value="GAA4432314.1"/>
    <property type="molecule type" value="Genomic_DNA"/>
</dbReference>
<comment type="caution">
    <text evidence="1">The sequence shown here is derived from an EMBL/GenBank/DDBJ whole genome shotgun (WGS) entry which is preliminary data.</text>
</comment>
<organism evidence="1 2">
    <name type="scientific">Georgenia halophila</name>
    <dbReference type="NCBI Taxonomy" id="620889"/>
    <lineage>
        <taxon>Bacteria</taxon>
        <taxon>Bacillati</taxon>
        <taxon>Actinomycetota</taxon>
        <taxon>Actinomycetes</taxon>
        <taxon>Micrococcales</taxon>
        <taxon>Bogoriellaceae</taxon>
        <taxon>Georgenia</taxon>
    </lineage>
</organism>
<reference evidence="2" key="1">
    <citation type="journal article" date="2019" name="Int. J. Syst. Evol. Microbiol.">
        <title>The Global Catalogue of Microorganisms (GCM) 10K type strain sequencing project: providing services to taxonomists for standard genome sequencing and annotation.</title>
        <authorList>
            <consortium name="The Broad Institute Genomics Platform"/>
            <consortium name="The Broad Institute Genome Sequencing Center for Infectious Disease"/>
            <person name="Wu L."/>
            <person name="Ma J."/>
        </authorList>
    </citation>
    <scope>NUCLEOTIDE SEQUENCE [LARGE SCALE GENOMIC DNA]</scope>
    <source>
        <strain evidence="2">JCM 17810</strain>
    </source>
</reference>
<evidence type="ECO:0000313" key="2">
    <source>
        <dbReference type="Proteomes" id="UP001500622"/>
    </source>
</evidence>
<proteinExistence type="predicted"/>
<evidence type="ECO:0000313" key="1">
    <source>
        <dbReference type="EMBL" id="GAA4432314.1"/>
    </source>
</evidence>
<gene>
    <name evidence="1" type="ORF">GCM10023169_37950</name>
</gene>
<keyword evidence="2" id="KW-1185">Reference proteome</keyword>
<dbReference type="SUPFAM" id="SSF55961">
    <property type="entry name" value="Bet v1-like"/>
    <property type="match status" value="1"/>
</dbReference>
<evidence type="ECO:0008006" key="3">
    <source>
        <dbReference type="Google" id="ProtNLM"/>
    </source>
</evidence>